<keyword evidence="2" id="KW-1185">Reference proteome</keyword>
<comment type="caution">
    <text evidence="1">The sequence shown here is derived from an EMBL/GenBank/DDBJ whole genome shotgun (WGS) entry which is preliminary data.</text>
</comment>
<evidence type="ECO:0000313" key="2">
    <source>
        <dbReference type="Proteomes" id="UP000827872"/>
    </source>
</evidence>
<accession>A0ACB8FSC5</accession>
<proteinExistence type="predicted"/>
<reference evidence="1" key="1">
    <citation type="submission" date="2021-08" db="EMBL/GenBank/DDBJ databases">
        <title>The first chromosome-level gecko genome reveals the dynamic sex chromosomes of Neotropical dwarf geckos (Sphaerodactylidae: Sphaerodactylus).</title>
        <authorList>
            <person name="Pinto B.J."/>
            <person name="Keating S.E."/>
            <person name="Gamble T."/>
        </authorList>
    </citation>
    <scope>NUCLEOTIDE SEQUENCE</scope>
    <source>
        <strain evidence="1">TG3544</strain>
    </source>
</reference>
<organism evidence="1 2">
    <name type="scientific">Sphaerodactylus townsendi</name>
    <dbReference type="NCBI Taxonomy" id="933632"/>
    <lineage>
        <taxon>Eukaryota</taxon>
        <taxon>Metazoa</taxon>
        <taxon>Chordata</taxon>
        <taxon>Craniata</taxon>
        <taxon>Vertebrata</taxon>
        <taxon>Euteleostomi</taxon>
        <taxon>Lepidosauria</taxon>
        <taxon>Squamata</taxon>
        <taxon>Bifurcata</taxon>
        <taxon>Gekkota</taxon>
        <taxon>Sphaerodactylidae</taxon>
        <taxon>Sphaerodactylus</taxon>
    </lineage>
</organism>
<dbReference type="Proteomes" id="UP000827872">
    <property type="component" value="Linkage Group LG06"/>
</dbReference>
<dbReference type="EMBL" id="CM037619">
    <property type="protein sequence ID" value="KAH8008488.1"/>
    <property type="molecule type" value="Genomic_DNA"/>
</dbReference>
<protein>
    <submittedName>
        <fullName evidence="1">Uncharacterized protein</fullName>
    </submittedName>
</protein>
<gene>
    <name evidence="1" type="ORF">K3G42_029765</name>
</gene>
<name>A0ACB8FSC5_9SAUR</name>
<sequence>MGVLAQPAFTPQGLHCFIAALAQHLNPPPPLPSPSHQPEAPATSARRRPERAGSIRYLHSSSHVQTQMLRKLEGHLQSIQGLRAETKVDIADSLLEEGGGFDFFKRANQMLPTPPLPASSPRHADGAL</sequence>
<evidence type="ECO:0000313" key="1">
    <source>
        <dbReference type="EMBL" id="KAH8008488.1"/>
    </source>
</evidence>